<evidence type="ECO:0000256" key="8">
    <source>
        <dbReference type="SAM" id="Phobius"/>
    </source>
</evidence>
<comment type="subcellular location">
    <subcellularLocation>
        <location evidence="1">Cell membrane</location>
        <topology evidence="1">Multi-pass membrane protein</topology>
    </subcellularLocation>
</comment>
<dbReference type="AlphaFoldDB" id="A0A2W1JM28"/>
<comment type="caution">
    <text evidence="10">The sequence shown here is derived from an EMBL/GenBank/DDBJ whole genome shotgun (WGS) entry which is preliminary data.</text>
</comment>
<feature type="transmembrane region" description="Helical" evidence="8">
    <location>
        <begin position="89"/>
        <end position="111"/>
    </location>
</feature>
<feature type="compositionally biased region" description="Low complexity" evidence="7">
    <location>
        <begin position="312"/>
        <end position="322"/>
    </location>
</feature>
<keyword evidence="6 8" id="KW-0472">Membrane</keyword>
<feature type="transmembrane region" description="Helical" evidence="8">
    <location>
        <begin position="143"/>
        <end position="160"/>
    </location>
</feature>
<evidence type="ECO:0000256" key="5">
    <source>
        <dbReference type="ARBA" id="ARBA00022989"/>
    </source>
</evidence>
<feature type="transmembrane region" description="Helical" evidence="8">
    <location>
        <begin position="265"/>
        <end position="283"/>
    </location>
</feature>
<dbReference type="OrthoDB" id="505666at2"/>
<accession>A0A2W1JM28</accession>
<dbReference type="RefSeq" id="WP_110988276.1">
    <property type="nucleotide sequence ID" value="NZ_CAWNWM010000020.1"/>
</dbReference>
<keyword evidence="11" id="KW-1185">Reference proteome</keyword>
<evidence type="ECO:0000256" key="3">
    <source>
        <dbReference type="ARBA" id="ARBA00022475"/>
    </source>
</evidence>
<feature type="domain" description="EamA" evidence="9">
    <location>
        <begin position="170"/>
        <end position="307"/>
    </location>
</feature>
<evidence type="ECO:0000256" key="7">
    <source>
        <dbReference type="SAM" id="MobiDB-lite"/>
    </source>
</evidence>
<keyword evidence="3" id="KW-1003">Cell membrane</keyword>
<evidence type="ECO:0000256" key="6">
    <source>
        <dbReference type="ARBA" id="ARBA00023136"/>
    </source>
</evidence>
<keyword evidence="5 8" id="KW-1133">Transmembrane helix</keyword>
<dbReference type="GO" id="GO:0005886">
    <property type="term" value="C:plasma membrane"/>
    <property type="evidence" value="ECO:0007669"/>
    <property type="project" value="UniProtKB-SubCell"/>
</dbReference>
<dbReference type="Proteomes" id="UP000248857">
    <property type="component" value="Unassembled WGS sequence"/>
</dbReference>
<evidence type="ECO:0000313" key="10">
    <source>
        <dbReference type="EMBL" id="PZD71204.1"/>
    </source>
</evidence>
<evidence type="ECO:0000256" key="4">
    <source>
        <dbReference type="ARBA" id="ARBA00022692"/>
    </source>
</evidence>
<dbReference type="InterPro" id="IPR000620">
    <property type="entry name" value="EamA_dom"/>
</dbReference>
<evidence type="ECO:0000313" key="11">
    <source>
        <dbReference type="Proteomes" id="UP000248857"/>
    </source>
</evidence>
<dbReference type="PANTHER" id="PTHR42920:SF5">
    <property type="entry name" value="EAMA DOMAIN-CONTAINING PROTEIN"/>
    <property type="match status" value="1"/>
</dbReference>
<feature type="transmembrane region" description="Helical" evidence="8">
    <location>
        <begin position="289"/>
        <end position="311"/>
    </location>
</feature>
<dbReference type="Pfam" id="PF00892">
    <property type="entry name" value="EamA"/>
    <property type="match status" value="2"/>
</dbReference>
<feature type="transmembrane region" description="Helical" evidence="8">
    <location>
        <begin position="234"/>
        <end position="253"/>
    </location>
</feature>
<dbReference type="InterPro" id="IPR051258">
    <property type="entry name" value="Diverse_Substrate_Transporter"/>
</dbReference>
<feature type="transmembrane region" description="Helical" evidence="8">
    <location>
        <begin position="117"/>
        <end position="136"/>
    </location>
</feature>
<name>A0A2W1JM28_9CYAN</name>
<proteinExistence type="inferred from homology"/>
<feature type="transmembrane region" description="Helical" evidence="8">
    <location>
        <begin position="172"/>
        <end position="191"/>
    </location>
</feature>
<organism evidence="10 11">
    <name type="scientific">Acaryochloris thomasi RCC1774</name>
    <dbReference type="NCBI Taxonomy" id="1764569"/>
    <lineage>
        <taxon>Bacteria</taxon>
        <taxon>Bacillati</taxon>
        <taxon>Cyanobacteriota</taxon>
        <taxon>Cyanophyceae</taxon>
        <taxon>Acaryochloridales</taxon>
        <taxon>Acaryochloridaceae</taxon>
        <taxon>Acaryochloris</taxon>
        <taxon>Acaryochloris thomasi</taxon>
    </lineage>
</organism>
<reference evidence="10 11" key="1">
    <citation type="journal article" date="2018" name="Sci. Rep.">
        <title>A novel species of the marine cyanobacterium Acaryochloris with a unique pigment content and lifestyle.</title>
        <authorList>
            <person name="Partensky F."/>
            <person name="Six C."/>
            <person name="Ratin M."/>
            <person name="Garczarek L."/>
            <person name="Vaulot D."/>
            <person name="Probert I."/>
            <person name="Calteau A."/>
            <person name="Gourvil P."/>
            <person name="Marie D."/>
            <person name="Grebert T."/>
            <person name="Bouchier C."/>
            <person name="Le Panse S."/>
            <person name="Gachenot M."/>
            <person name="Rodriguez F."/>
            <person name="Garrido J.L."/>
        </authorList>
    </citation>
    <scope>NUCLEOTIDE SEQUENCE [LARGE SCALE GENOMIC DNA]</scope>
    <source>
        <strain evidence="10 11">RCC1774</strain>
    </source>
</reference>
<dbReference type="EMBL" id="PQWO01000020">
    <property type="protein sequence ID" value="PZD71204.1"/>
    <property type="molecule type" value="Genomic_DNA"/>
</dbReference>
<gene>
    <name evidence="10" type="ORF">C1752_07480</name>
</gene>
<comment type="similarity">
    <text evidence="2">Belongs to the EamA transporter family.</text>
</comment>
<keyword evidence="4 8" id="KW-0812">Transmembrane</keyword>
<evidence type="ECO:0000256" key="2">
    <source>
        <dbReference type="ARBA" id="ARBA00007362"/>
    </source>
</evidence>
<evidence type="ECO:0000259" key="9">
    <source>
        <dbReference type="Pfam" id="PF00892"/>
    </source>
</evidence>
<dbReference type="InterPro" id="IPR037185">
    <property type="entry name" value="EmrE-like"/>
</dbReference>
<feature type="transmembrane region" description="Helical" evidence="8">
    <location>
        <begin position="203"/>
        <end position="222"/>
    </location>
</feature>
<evidence type="ECO:0000256" key="1">
    <source>
        <dbReference type="ARBA" id="ARBA00004651"/>
    </source>
</evidence>
<sequence>MNEMLATQPHRLNPQAMLIASRALAAARPALIAFLIAKGSELGGGAVHPISFCNILFVGNLCAAISVGTWFGLGRIIREFKALKLKVQIGLFVNGCLATLLSALIFLGLQFTTVTNAVLLGRLGPVLFALAGAMILGKRIRPMEWFGFSLIGVGVVAIALKTSNFQINQGDFLILLSTLVFAVSALVNKLMVQKAAPLPVVVFSRNLLSSVIFFFIAMKLFGPNHFGDAFSGKLWIIMSVYSLVVIVLAQFLWYASNERLDSRTIGRLTVISPIFGVTYAFLLNGERPSSIQVGTLIIIILGVLIASLGGSKKPGSKSEMMMQEPENAASAP</sequence>
<feature type="region of interest" description="Disordered" evidence="7">
    <location>
        <begin position="312"/>
        <end position="332"/>
    </location>
</feature>
<dbReference type="SUPFAM" id="SSF103481">
    <property type="entry name" value="Multidrug resistance efflux transporter EmrE"/>
    <property type="match status" value="2"/>
</dbReference>
<feature type="domain" description="EamA" evidence="9">
    <location>
        <begin position="46"/>
        <end position="158"/>
    </location>
</feature>
<dbReference type="PANTHER" id="PTHR42920">
    <property type="entry name" value="OS03G0707200 PROTEIN-RELATED"/>
    <property type="match status" value="1"/>
</dbReference>
<protein>
    <recommendedName>
        <fullName evidence="9">EamA domain-containing protein</fullName>
    </recommendedName>
</protein>
<feature type="transmembrane region" description="Helical" evidence="8">
    <location>
        <begin position="55"/>
        <end position="77"/>
    </location>
</feature>